<dbReference type="GO" id="GO:0008270">
    <property type="term" value="F:zinc ion binding"/>
    <property type="evidence" value="ECO:0007669"/>
    <property type="project" value="UniProtKB-KW"/>
</dbReference>
<dbReference type="STRING" id="361279.SAMN05421663_10566"/>
<name>A0A1G6QGJ5_9BACI</name>
<dbReference type="AlphaFoldDB" id="A0A1G6QGJ5"/>
<evidence type="ECO:0000313" key="3">
    <source>
        <dbReference type="EMBL" id="SDC91281.1"/>
    </source>
</evidence>
<dbReference type="EMBL" id="FMZB01000005">
    <property type="protein sequence ID" value="SDC91281.1"/>
    <property type="molecule type" value="Genomic_DNA"/>
</dbReference>
<dbReference type="Gene3D" id="1.20.1280.250">
    <property type="match status" value="1"/>
</dbReference>
<gene>
    <name evidence="3" type="ORF">SAMN05421663_10566</name>
</gene>
<evidence type="ECO:0000259" key="1">
    <source>
        <dbReference type="Pfam" id="PF07299"/>
    </source>
</evidence>
<feature type="domain" description="Elongation factor G-binding protein C-terminal treble-clef zinc-finger" evidence="2">
    <location>
        <begin position="106"/>
        <end position="200"/>
    </location>
</feature>
<dbReference type="InterPro" id="IPR032330">
    <property type="entry name" value="EF-G-binding_C"/>
</dbReference>
<dbReference type="Pfam" id="PF16571">
    <property type="entry name" value="FBP_C"/>
    <property type="match status" value="1"/>
</dbReference>
<dbReference type="InterPro" id="IPR038344">
    <property type="entry name" value="EF-G_N_sf"/>
</dbReference>
<dbReference type="RefSeq" id="WP_093727159.1">
    <property type="nucleotide sequence ID" value="NZ_FMZB01000005.1"/>
</dbReference>
<organism evidence="3 4">
    <name type="scientific">Terribacillus halophilus</name>
    <dbReference type="NCBI Taxonomy" id="361279"/>
    <lineage>
        <taxon>Bacteria</taxon>
        <taxon>Bacillati</taxon>
        <taxon>Bacillota</taxon>
        <taxon>Bacilli</taxon>
        <taxon>Bacillales</taxon>
        <taxon>Bacillaceae</taxon>
        <taxon>Terribacillus</taxon>
    </lineage>
</organism>
<keyword evidence="3" id="KW-0479">Metal-binding</keyword>
<evidence type="ECO:0000259" key="2">
    <source>
        <dbReference type="Pfam" id="PF16571"/>
    </source>
</evidence>
<proteinExistence type="predicted"/>
<reference evidence="4" key="1">
    <citation type="submission" date="2016-10" db="EMBL/GenBank/DDBJ databases">
        <authorList>
            <person name="Varghese N."/>
            <person name="Submissions S."/>
        </authorList>
    </citation>
    <scope>NUCLEOTIDE SEQUENCE [LARGE SCALE GENOMIC DNA]</scope>
    <source>
        <strain evidence="4">DSM 21620</strain>
    </source>
</reference>
<keyword evidence="4" id="KW-1185">Reference proteome</keyword>
<dbReference type="InterPro" id="IPR010841">
    <property type="entry name" value="EF-G-binding_N"/>
</dbReference>
<dbReference type="Pfam" id="PF07299">
    <property type="entry name" value="EF-G-binding_N"/>
    <property type="match status" value="1"/>
</dbReference>
<dbReference type="OrthoDB" id="1891078at2"/>
<sequence>MDKQKNNEQAFIRNDQYNFIAKQVSHIINAHATVNHADTLDGVKLHAFSKVEEMLPEMTEAQETLLNRLLEIEEEMEAQAFLSELKQYVIPFRKVSKKTVEKLFPKAKKLQMPDLDALDFQRLSYIGWFDTRAHKQHLIVEYQGKLKGISGVFDNSSTQGICSLCNSLGDVGLFVTRVKSGKETYVNRGNYICKDSQSCNEQLLDLGKVETFLNHLFQ</sequence>
<keyword evidence="3" id="KW-0863">Zinc-finger</keyword>
<protein>
    <submittedName>
        <fullName evidence="3">FBP C-terminal treble-clef zinc-finger</fullName>
    </submittedName>
</protein>
<keyword evidence="3" id="KW-0862">Zinc</keyword>
<dbReference type="CDD" id="cd16342">
    <property type="entry name" value="FusC_FusB"/>
    <property type="match status" value="1"/>
</dbReference>
<accession>A0A1G6QGJ5</accession>
<feature type="domain" description="Elongation factor G-binding protein N-terminal" evidence="1">
    <location>
        <begin position="11"/>
        <end position="92"/>
    </location>
</feature>
<evidence type="ECO:0000313" key="4">
    <source>
        <dbReference type="Proteomes" id="UP000198666"/>
    </source>
</evidence>
<dbReference type="Proteomes" id="UP000198666">
    <property type="component" value="Unassembled WGS sequence"/>
</dbReference>